<evidence type="ECO:0008006" key="4">
    <source>
        <dbReference type="Google" id="ProtNLM"/>
    </source>
</evidence>
<dbReference type="EMBL" id="CAUYUJ010001660">
    <property type="protein sequence ID" value="CAK0797004.1"/>
    <property type="molecule type" value="Genomic_DNA"/>
</dbReference>
<dbReference type="PANTHER" id="PTHR47936:SF1">
    <property type="entry name" value="PENTATRICOPEPTIDE REPEAT-CONTAINING PROTEIN GUN1, CHLOROPLASTIC"/>
    <property type="match status" value="1"/>
</dbReference>
<protein>
    <recommendedName>
        <fullName evidence="4">Pentacotripeptide-repeat region of PRORP domain-containing protein</fullName>
    </recommendedName>
</protein>
<evidence type="ECO:0000313" key="3">
    <source>
        <dbReference type="Proteomes" id="UP001189429"/>
    </source>
</evidence>
<evidence type="ECO:0000256" key="1">
    <source>
        <dbReference type="ARBA" id="ARBA00022737"/>
    </source>
</evidence>
<proteinExistence type="predicted"/>
<keyword evidence="1" id="KW-0677">Repeat</keyword>
<name>A0ABN9PYU4_9DINO</name>
<comment type="caution">
    <text evidence="2">The sequence shown here is derived from an EMBL/GenBank/DDBJ whole genome shotgun (WGS) entry which is preliminary data.</text>
</comment>
<dbReference type="InterPro" id="IPR011990">
    <property type="entry name" value="TPR-like_helical_dom_sf"/>
</dbReference>
<dbReference type="PANTHER" id="PTHR47936">
    <property type="entry name" value="PPR_LONG DOMAIN-CONTAINING PROTEIN"/>
    <property type="match status" value="1"/>
</dbReference>
<keyword evidence="3" id="KW-1185">Reference proteome</keyword>
<gene>
    <name evidence="2" type="ORF">PCOR1329_LOCUS6206</name>
</gene>
<dbReference type="PROSITE" id="PS51257">
    <property type="entry name" value="PROKAR_LIPOPROTEIN"/>
    <property type="match status" value="1"/>
</dbReference>
<reference evidence="2" key="1">
    <citation type="submission" date="2023-10" db="EMBL/GenBank/DDBJ databases">
        <authorList>
            <person name="Chen Y."/>
            <person name="Shah S."/>
            <person name="Dougan E. K."/>
            <person name="Thang M."/>
            <person name="Chan C."/>
        </authorList>
    </citation>
    <scope>NUCLEOTIDE SEQUENCE [LARGE SCALE GENOMIC DNA]</scope>
</reference>
<organism evidence="2 3">
    <name type="scientific">Prorocentrum cordatum</name>
    <dbReference type="NCBI Taxonomy" id="2364126"/>
    <lineage>
        <taxon>Eukaryota</taxon>
        <taxon>Sar</taxon>
        <taxon>Alveolata</taxon>
        <taxon>Dinophyceae</taxon>
        <taxon>Prorocentrales</taxon>
        <taxon>Prorocentraceae</taxon>
        <taxon>Prorocentrum</taxon>
    </lineage>
</organism>
<dbReference type="Proteomes" id="UP001189429">
    <property type="component" value="Unassembled WGS sequence"/>
</dbReference>
<dbReference type="Gene3D" id="1.25.40.10">
    <property type="entry name" value="Tetratricopeptide repeat domain"/>
    <property type="match status" value="1"/>
</dbReference>
<sequence length="106" mass="11175">MEKTTLGADTVSMNGVIGACDAGGKWQQALSLIGDLWEANLEMDTAVYNIALRMCANGEQWQQASRLFSAMKAGVAELDAMSYSTKTQVDLGAALGAVRVSSVDTP</sequence>
<evidence type="ECO:0000313" key="2">
    <source>
        <dbReference type="EMBL" id="CAK0797004.1"/>
    </source>
</evidence>
<accession>A0ABN9PYU4</accession>